<keyword evidence="6" id="KW-0119">Carbohydrate metabolism</keyword>
<evidence type="ECO:0000313" key="13">
    <source>
        <dbReference type="EMBL" id="BCK00882.1"/>
    </source>
</evidence>
<accession>A0A7I8DUF3</accession>
<reference evidence="13 14" key="1">
    <citation type="submission" date="2020-08" db="EMBL/GenBank/DDBJ databases">
        <title>Draft genome sequencing of an Anaerocolumna strain isolated from anoxic soil subjected to BSD treatment.</title>
        <authorList>
            <person name="Uek A."/>
            <person name="Tonouchi A."/>
        </authorList>
    </citation>
    <scope>NUCLEOTIDE SEQUENCE [LARGE SCALE GENOMIC DNA]</scope>
    <source>
        <strain evidence="13 14">CTTW</strain>
    </source>
</reference>
<feature type="binding site" evidence="10">
    <location>
        <position position="411"/>
    </location>
    <ligand>
        <name>substrate</name>
    </ligand>
</feature>
<keyword evidence="14" id="KW-1185">Reference proteome</keyword>
<feature type="binding site" evidence="10">
    <location>
        <position position="126"/>
    </location>
    <ligand>
        <name>substrate</name>
    </ligand>
</feature>
<dbReference type="KEGG" id="acht:bsdcttw_39220"/>
<evidence type="ECO:0000256" key="4">
    <source>
        <dbReference type="ARBA" id="ARBA00022801"/>
    </source>
</evidence>
<feature type="binding site" evidence="10">
    <location>
        <position position="17"/>
    </location>
    <ligand>
        <name>substrate</name>
    </ligand>
</feature>
<dbReference type="GO" id="GO:0030245">
    <property type="term" value="P:cellulose catabolic process"/>
    <property type="evidence" value="ECO:0007669"/>
    <property type="project" value="UniProtKB-KW"/>
</dbReference>
<feature type="active site" description="Proton donor" evidence="9">
    <location>
        <position position="171"/>
    </location>
</feature>
<keyword evidence="8" id="KW-0624">Polysaccharide degradation</keyword>
<evidence type="ECO:0000256" key="5">
    <source>
        <dbReference type="ARBA" id="ARBA00023001"/>
    </source>
</evidence>
<dbReference type="PANTHER" id="PTHR10353:SF36">
    <property type="entry name" value="LP05116P"/>
    <property type="match status" value="1"/>
</dbReference>
<evidence type="ECO:0000256" key="11">
    <source>
        <dbReference type="PROSITE-ProRule" id="PRU10055"/>
    </source>
</evidence>
<dbReference type="InterPro" id="IPR017853">
    <property type="entry name" value="GH"/>
</dbReference>
<feature type="binding site" evidence="10">
    <location>
        <position position="310"/>
    </location>
    <ligand>
        <name>substrate</name>
    </ligand>
</feature>
<dbReference type="Gene3D" id="3.20.20.80">
    <property type="entry name" value="Glycosidases"/>
    <property type="match status" value="1"/>
</dbReference>
<comment type="catalytic activity">
    <reaction evidence="1 12">
        <text>Hydrolysis of terminal, non-reducing beta-D-glucosyl residues with release of beta-D-glucose.</text>
        <dbReference type="EC" id="3.2.1.21"/>
    </reaction>
</comment>
<protein>
    <recommendedName>
        <fullName evidence="3 12">Beta-glucosidase</fullName>
        <ecNumber evidence="3 12">3.2.1.21</ecNumber>
    </recommendedName>
</protein>
<dbReference type="PRINTS" id="PR00131">
    <property type="entry name" value="GLHYDRLASE1"/>
</dbReference>
<reference evidence="13 14" key="2">
    <citation type="submission" date="2020-08" db="EMBL/GenBank/DDBJ databases">
        <authorList>
            <person name="Ueki A."/>
            <person name="Tonouchi A."/>
        </authorList>
    </citation>
    <scope>NUCLEOTIDE SEQUENCE [LARGE SCALE GENOMIC DNA]</scope>
    <source>
        <strain evidence="13 14">CTTW</strain>
    </source>
</reference>
<evidence type="ECO:0000256" key="3">
    <source>
        <dbReference type="ARBA" id="ARBA00012744"/>
    </source>
</evidence>
<dbReference type="GO" id="GO:0005829">
    <property type="term" value="C:cytosol"/>
    <property type="evidence" value="ECO:0007669"/>
    <property type="project" value="TreeGrafter"/>
</dbReference>
<dbReference type="InterPro" id="IPR018120">
    <property type="entry name" value="Glyco_hydro_1_AS"/>
</dbReference>
<feature type="binding site" evidence="10">
    <location>
        <position position="170"/>
    </location>
    <ligand>
        <name>substrate</name>
    </ligand>
</feature>
<dbReference type="GO" id="GO:0008422">
    <property type="term" value="F:beta-glucosidase activity"/>
    <property type="evidence" value="ECO:0007669"/>
    <property type="project" value="UniProtKB-EC"/>
</dbReference>
<evidence type="ECO:0000256" key="1">
    <source>
        <dbReference type="ARBA" id="ARBA00000448"/>
    </source>
</evidence>
<evidence type="ECO:0000256" key="9">
    <source>
        <dbReference type="PIRSR" id="PIRSR617736-1"/>
    </source>
</evidence>
<dbReference type="PANTHER" id="PTHR10353">
    <property type="entry name" value="GLYCOSYL HYDROLASE"/>
    <property type="match status" value="1"/>
</dbReference>
<dbReference type="RefSeq" id="WP_185256510.1">
    <property type="nucleotide sequence ID" value="NZ_AP023368.1"/>
</dbReference>
<dbReference type="InterPro" id="IPR001360">
    <property type="entry name" value="Glyco_hydro_1"/>
</dbReference>
<evidence type="ECO:0000256" key="7">
    <source>
        <dbReference type="ARBA" id="ARBA00023295"/>
    </source>
</evidence>
<name>A0A7I8DUF3_9FIRM</name>
<sequence>MSFPKNFLWGAAAAAYQIEGGASEDGRGPSIWDVYCHDKTIDPKTGRSNIDNGDTGDIACDHYHRYKEDVALMKEIGLKAYRLSISWTRILPEGKGKINEKGLEFYDNLVDELLEAGIEPYITLFHWDYPQALMKLGGWSNPESVDWFVEYVKIVINRLSDRVTHWITFNEPQCHIIIGHLLGECAPKLKLTYEEVFQAMHHLFLAHGKAVQTIRKYTRKPCKVGYAPCASDVYPVTDSEEDVEAARKAAFDASERHLWNTSWWIDPVILGKYPEEGVKAFAEHFPKALLKKEDLEQICQPLDFLGINLYRGIGIRSSEEGYVRADNKIGYDRTAFKWPVTPKILRYMPKFLYERYKMPIIITENGLSMADWVSLDGKVHDPQRIDFMNRYLLELSKTIEEGIPVNGYFAWSIMDNFEWSQGYGERFGLIHVDFETQLRTLKDSAYWYHNIITTNGECLQGL</sequence>
<dbReference type="EMBL" id="AP023368">
    <property type="protein sequence ID" value="BCK00882.1"/>
    <property type="molecule type" value="Genomic_DNA"/>
</dbReference>
<dbReference type="Pfam" id="PF00232">
    <property type="entry name" value="Glyco_hydro_1"/>
    <property type="match status" value="1"/>
</dbReference>
<evidence type="ECO:0000256" key="6">
    <source>
        <dbReference type="ARBA" id="ARBA00023277"/>
    </source>
</evidence>
<dbReference type="NCBIfam" id="TIGR03356">
    <property type="entry name" value="BGL"/>
    <property type="match status" value="1"/>
</dbReference>
<proteinExistence type="inferred from homology"/>
<dbReference type="InterPro" id="IPR017736">
    <property type="entry name" value="Glyco_hydro_1_beta-glucosidase"/>
</dbReference>
<evidence type="ECO:0000313" key="14">
    <source>
        <dbReference type="Proteomes" id="UP000515703"/>
    </source>
</evidence>
<dbReference type="InterPro" id="IPR033132">
    <property type="entry name" value="GH_1_N_CS"/>
</dbReference>
<dbReference type="PROSITE" id="PS00572">
    <property type="entry name" value="GLYCOSYL_HYDROL_F1_1"/>
    <property type="match status" value="1"/>
</dbReference>
<comment type="similarity">
    <text evidence="2 12">Belongs to the glycosyl hydrolase 1 family.</text>
</comment>
<dbReference type="EC" id="3.2.1.21" evidence="3 12"/>
<evidence type="ECO:0000256" key="12">
    <source>
        <dbReference type="RuleBase" id="RU361175"/>
    </source>
</evidence>
<evidence type="ECO:0000256" key="2">
    <source>
        <dbReference type="ARBA" id="ARBA00010838"/>
    </source>
</evidence>
<dbReference type="Proteomes" id="UP000515703">
    <property type="component" value="Chromosome"/>
</dbReference>
<dbReference type="FunFam" id="3.20.20.80:FF:000004">
    <property type="entry name" value="Beta-glucosidase 6-phospho-beta-glucosidase"/>
    <property type="match status" value="1"/>
</dbReference>
<keyword evidence="7 12" id="KW-0326">Glycosidase</keyword>
<organism evidence="13 14">
    <name type="scientific">Anaerocolumna chitinilytica</name>
    <dbReference type="NCBI Taxonomy" id="1727145"/>
    <lineage>
        <taxon>Bacteria</taxon>
        <taxon>Bacillati</taxon>
        <taxon>Bacillota</taxon>
        <taxon>Clostridia</taxon>
        <taxon>Lachnospirales</taxon>
        <taxon>Lachnospiraceae</taxon>
        <taxon>Anaerocolumna</taxon>
    </lineage>
</organism>
<gene>
    <name evidence="13" type="ORF">bsdcttw_39220</name>
</gene>
<keyword evidence="5" id="KW-0136">Cellulose degradation</keyword>
<evidence type="ECO:0000256" key="8">
    <source>
        <dbReference type="ARBA" id="ARBA00023326"/>
    </source>
</evidence>
<dbReference type="PROSITE" id="PS00653">
    <property type="entry name" value="GLYCOSYL_HYDROL_F1_2"/>
    <property type="match status" value="1"/>
</dbReference>
<dbReference type="AlphaFoldDB" id="A0A7I8DUF3"/>
<keyword evidence="4 12" id="KW-0378">Hydrolase</keyword>
<dbReference type="SUPFAM" id="SSF51445">
    <property type="entry name" value="(Trans)glycosidases"/>
    <property type="match status" value="1"/>
</dbReference>
<feature type="active site" description="Nucleophile" evidence="9 11">
    <location>
        <position position="364"/>
    </location>
</feature>
<feature type="binding site" evidence="10">
    <location>
        <begin position="418"/>
        <end position="419"/>
    </location>
    <ligand>
        <name>substrate</name>
    </ligand>
</feature>
<evidence type="ECO:0000256" key="10">
    <source>
        <dbReference type="PIRSR" id="PIRSR617736-2"/>
    </source>
</evidence>